<dbReference type="AlphaFoldDB" id="A0A842I1C6"/>
<dbReference type="InterPro" id="IPR003736">
    <property type="entry name" value="PAAI_dom"/>
</dbReference>
<dbReference type="NCBIfam" id="TIGR00369">
    <property type="entry name" value="unchar_dom_1"/>
    <property type="match status" value="1"/>
</dbReference>
<dbReference type="Pfam" id="PF03061">
    <property type="entry name" value="4HBT"/>
    <property type="match status" value="1"/>
</dbReference>
<proteinExistence type="predicted"/>
<organism evidence="3 4">
    <name type="scientific">Parasphingopyxis marina</name>
    <dbReference type="NCBI Taxonomy" id="2761622"/>
    <lineage>
        <taxon>Bacteria</taxon>
        <taxon>Pseudomonadati</taxon>
        <taxon>Pseudomonadota</taxon>
        <taxon>Alphaproteobacteria</taxon>
        <taxon>Sphingomonadales</taxon>
        <taxon>Sphingomonadaceae</taxon>
        <taxon>Parasphingopyxis</taxon>
    </lineage>
</organism>
<dbReference type="CDD" id="cd03443">
    <property type="entry name" value="PaaI_thioesterase"/>
    <property type="match status" value="1"/>
</dbReference>
<dbReference type="RefSeq" id="WP_185801723.1">
    <property type="nucleotide sequence ID" value="NZ_JACJVJ010000002.1"/>
</dbReference>
<dbReference type="EMBL" id="JACJVJ010000002">
    <property type="protein sequence ID" value="MBC2778469.1"/>
    <property type="molecule type" value="Genomic_DNA"/>
</dbReference>
<sequence length="154" mass="16936">MDKQERVRNAMMEMEFDPKLFIETIGPHSHNGLIGTQYVDHGDDWIELAFDYDETLVGDPETGILASGPIVSLCDMASGASIWLKAKRFAPAVTIDLRVDYLRPANVGARVTARMTCYRTTRSVAFVRGGAHDGDPDKPIAQVAGTFMFIEAGE</sequence>
<dbReference type="InterPro" id="IPR006683">
    <property type="entry name" value="Thioestr_dom"/>
</dbReference>
<dbReference type="Proteomes" id="UP000564378">
    <property type="component" value="Unassembled WGS sequence"/>
</dbReference>
<gene>
    <name evidence="3" type="ORF">H6P80_12660</name>
</gene>
<dbReference type="Gene3D" id="3.10.129.10">
    <property type="entry name" value="Hotdog Thioesterase"/>
    <property type="match status" value="1"/>
</dbReference>
<keyword evidence="1" id="KW-0378">Hydrolase</keyword>
<dbReference type="SUPFAM" id="SSF54637">
    <property type="entry name" value="Thioesterase/thiol ester dehydrase-isomerase"/>
    <property type="match status" value="1"/>
</dbReference>
<evidence type="ECO:0000313" key="3">
    <source>
        <dbReference type="EMBL" id="MBC2778469.1"/>
    </source>
</evidence>
<protein>
    <submittedName>
        <fullName evidence="3">PaaI family thioesterase</fullName>
    </submittedName>
</protein>
<evidence type="ECO:0000256" key="1">
    <source>
        <dbReference type="ARBA" id="ARBA00022801"/>
    </source>
</evidence>
<feature type="domain" description="Thioesterase" evidence="2">
    <location>
        <begin position="63"/>
        <end position="138"/>
    </location>
</feature>
<comment type="caution">
    <text evidence="3">The sequence shown here is derived from an EMBL/GenBank/DDBJ whole genome shotgun (WGS) entry which is preliminary data.</text>
</comment>
<dbReference type="InterPro" id="IPR029069">
    <property type="entry name" value="HotDog_dom_sf"/>
</dbReference>
<evidence type="ECO:0000313" key="4">
    <source>
        <dbReference type="Proteomes" id="UP000564378"/>
    </source>
</evidence>
<reference evidence="3 4" key="1">
    <citation type="submission" date="2020-08" db="EMBL/GenBank/DDBJ databases">
        <title>Draft genome sequence of Parasphingopyxis sp. GrpM-11.</title>
        <authorList>
            <person name="Oh J."/>
            <person name="Roh D.-H."/>
        </authorList>
    </citation>
    <scope>NUCLEOTIDE SEQUENCE [LARGE SCALE GENOMIC DNA]</scope>
    <source>
        <strain evidence="3 4">GrpM-11</strain>
    </source>
</reference>
<keyword evidence="4" id="KW-1185">Reference proteome</keyword>
<accession>A0A842I1C6</accession>
<name>A0A842I1C6_9SPHN</name>
<evidence type="ECO:0000259" key="2">
    <source>
        <dbReference type="Pfam" id="PF03061"/>
    </source>
</evidence>
<dbReference type="GO" id="GO:0016289">
    <property type="term" value="F:acyl-CoA hydrolase activity"/>
    <property type="evidence" value="ECO:0007669"/>
    <property type="project" value="UniProtKB-ARBA"/>
</dbReference>